<reference evidence="3" key="1">
    <citation type="submission" date="2020-10" db="EMBL/GenBank/DDBJ databases">
        <title>Connecting structure to function with the recovery of over 1000 high-quality activated sludge metagenome-assembled genomes encoding full-length rRNA genes using long-read sequencing.</title>
        <authorList>
            <person name="Singleton C.M."/>
            <person name="Petriglieri F."/>
            <person name="Kristensen J.M."/>
            <person name="Kirkegaard R.H."/>
            <person name="Michaelsen T.Y."/>
            <person name="Andersen M.H."/>
            <person name="Karst S.M."/>
            <person name="Dueholm M.S."/>
            <person name="Nielsen P.H."/>
            <person name="Albertsen M."/>
        </authorList>
    </citation>
    <scope>NUCLEOTIDE SEQUENCE</scope>
    <source>
        <strain evidence="3">Bjer_18-Q3-R1-45_BAT3C.347</strain>
    </source>
</reference>
<evidence type="ECO:0000313" key="4">
    <source>
        <dbReference type="Proteomes" id="UP000807785"/>
    </source>
</evidence>
<feature type="signal peptide" evidence="1">
    <location>
        <begin position="1"/>
        <end position="24"/>
    </location>
</feature>
<sequence>MHFPNTKAVVVALGLAALAPNVSADTVTVPFKRLTGFSGFDKASTAVFVADLSKLGFTEIDKITLFDSNSGVGGSPGAFSGFDVDAIKLSTTPATTADEASKAAAIEHAFDFTPAGTSFTPGTQRPPAAPKLFGTDASGLNVNPDSATLNTFDAKWFVSGFVSLGDGGSIAFNLKSPVSTAGGLYAYVGEVSGSTGEAISGGLVVSSPVPEPSTWALMLGGLGILSGMLSLRRARRSTGA</sequence>
<comment type="caution">
    <text evidence="3">The sequence shown here is derived from an EMBL/GenBank/DDBJ whole genome shotgun (WGS) entry which is preliminary data.</text>
</comment>
<feature type="domain" description="Ice-binding protein C-terminal" evidence="2">
    <location>
        <begin position="208"/>
        <end position="233"/>
    </location>
</feature>
<name>A0A9D7HT34_9PROT</name>
<keyword evidence="1" id="KW-0732">Signal</keyword>
<dbReference type="Pfam" id="PF07589">
    <property type="entry name" value="PEP-CTERM"/>
    <property type="match status" value="1"/>
</dbReference>
<proteinExistence type="predicted"/>
<evidence type="ECO:0000313" key="3">
    <source>
        <dbReference type="EMBL" id="MBK6975281.1"/>
    </source>
</evidence>
<dbReference type="EMBL" id="JADJEV010000005">
    <property type="protein sequence ID" value="MBK6975281.1"/>
    <property type="molecule type" value="Genomic_DNA"/>
</dbReference>
<accession>A0A9D7HT34</accession>
<evidence type="ECO:0000259" key="2">
    <source>
        <dbReference type="Pfam" id="PF07589"/>
    </source>
</evidence>
<evidence type="ECO:0000256" key="1">
    <source>
        <dbReference type="SAM" id="SignalP"/>
    </source>
</evidence>
<dbReference type="InterPro" id="IPR013424">
    <property type="entry name" value="Ice-binding_C"/>
</dbReference>
<gene>
    <name evidence="3" type="ORF">IPH26_20845</name>
</gene>
<dbReference type="AlphaFoldDB" id="A0A9D7HT34"/>
<feature type="chain" id="PRO_5039250083" evidence="1">
    <location>
        <begin position="25"/>
        <end position="240"/>
    </location>
</feature>
<dbReference type="NCBIfam" id="TIGR02595">
    <property type="entry name" value="PEP_CTERM"/>
    <property type="match status" value="1"/>
</dbReference>
<organism evidence="3 4">
    <name type="scientific">Candidatus Methylophosphatis roskildensis</name>
    <dbReference type="NCBI Taxonomy" id="2899263"/>
    <lineage>
        <taxon>Bacteria</taxon>
        <taxon>Pseudomonadati</taxon>
        <taxon>Pseudomonadota</taxon>
        <taxon>Betaproteobacteria</taxon>
        <taxon>Nitrosomonadales</taxon>
        <taxon>Sterolibacteriaceae</taxon>
        <taxon>Candidatus Methylophosphatis</taxon>
    </lineage>
</organism>
<dbReference type="Proteomes" id="UP000807785">
    <property type="component" value="Unassembled WGS sequence"/>
</dbReference>
<protein>
    <submittedName>
        <fullName evidence="3">PEP-CTERM sorting domain-containing protein</fullName>
    </submittedName>
</protein>